<protein>
    <recommendedName>
        <fullName evidence="4">Phosphatase PP2A regulatory subunit A/Splicing factor 3B subunit 1-like HEAT repeat domain-containing protein</fullName>
    </recommendedName>
</protein>
<dbReference type="InterPro" id="IPR051023">
    <property type="entry name" value="PP2A_Regulatory_Subunit_A"/>
</dbReference>
<feature type="repeat" description="HEAT" evidence="3">
    <location>
        <begin position="590"/>
        <end position="628"/>
    </location>
</feature>
<accession>A0A8H7PWZ1</accession>
<dbReference type="Pfam" id="PF13646">
    <property type="entry name" value="HEAT_2"/>
    <property type="match status" value="1"/>
</dbReference>
<evidence type="ECO:0000313" key="5">
    <source>
        <dbReference type="EMBL" id="KAG2181348.1"/>
    </source>
</evidence>
<dbReference type="GO" id="GO:0005634">
    <property type="term" value="C:nucleus"/>
    <property type="evidence" value="ECO:0007669"/>
    <property type="project" value="TreeGrafter"/>
</dbReference>
<evidence type="ECO:0000256" key="3">
    <source>
        <dbReference type="PROSITE-ProRule" id="PRU00103"/>
    </source>
</evidence>
<dbReference type="Pfam" id="PF02985">
    <property type="entry name" value="HEAT"/>
    <property type="match status" value="1"/>
</dbReference>
<feature type="repeat" description="HEAT" evidence="3">
    <location>
        <begin position="551"/>
        <end position="589"/>
    </location>
</feature>
<feature type="repeat" description="HEAT" evidence="3">
    <location>
        <begin position="278"/>
        <end position="316"/>
    </location>
</feature>
<feature type="repeat" description="HEAT" evidence="3">
    <location>
        <begin position="73"/>
        <end position="111"/>
    </location>
</feature>
<dbReference type="PANTHER" id="PTHR10648">
    <property type="entry name" value="SERINE/THREONINE-PROTEIN PHOSPHATASE PP2A 65 KDA REGULATORY SUBUNIT"/>
    <property type="match status" value="1"/>
</dbReference>
<proteinExistence type="inferred from homology"/>
<dbReference type="PANTHER" id="PTHR10648:SF4">
    <property type="entry name" value="PROTEIN PHOSPHATASE 2 (FORMERLY 2A), REGULATORY SUBUNIT A, BETA ISOFORM-RELATED"/>
    <property type="match status" value="1"/>
</dbReference>
<feature type="repeat" description="HEAT" evidence="3">
    <location>
        <begin position="317"/>
        <end position="355"/>
    </location>
</feature>
<comment type="caution">
    <text evidence="5">The sequence shown here is derived from an EMBL/GenBank/DDBJ whole genome shotgun (WGS) entry which is preliminary data.</text>
</comment>
<keyword evidence="6" id="KW-1185">Reference proteome</keyword>
<dbReference type="InterPro" id="IPR021133">
    <property type="entry name" value="HEAT_type_2"/>
</dbReference>
<feature type="repeat" description="HEAT" evidence="3">
    <location>
        <begin position="473"/>
        <end position="511"/>
    </location>
</feature>
<dbReference type="InterPro" id="IPR000357">
    <property type="entry name" value="HEAT"/>
</dbReference>
<sequence length="661" mass="73213">MVVVVENKQNSSLTSLLSYPEISALEPACDVVEAAKFLVTTASELACSLNSKKALLSSFILIMEAPADEQLYPIAVLVDELKHEDTTLRLNAIRRLSTIACALGPQRTRDELVPFLDESTDDEDEVLLALAEELGNFSSCVGGKDYAHILLRPLETLAAVEETVVRDMAVESLCKTAELLSEQQLEDYYVPLVKRLSSGDWFTSRTSAAGLFAAGYSNMTKETLDEMRKLFARLAHDETPMVRRASAKALSPELTTNDFHHLQKLANVYSRENILSDLIPLIDSLARDEQDSVRLLVVDAVISVAERLESEEVKSNLLPILKGMIVDRSWRVRYMIAEKYVVLSNAVGEDILKNDLIPSFAQILKDNEAEVRTAACSQLPGFANLIEKDVVLATFVPCAKDLITDTAQQVRAMLATHISGLAPILGKELTLEHLQPLFLQLLKDESSDVRLNIIRQLERVNSVIGIELLSQSILPAVVELAEDKQWRVRLAIIEYIPTLARQLGSDVFDKQLGSLCMSWLADPVYSIREAAITNLKQLIEVFGSDWATVTVVPQVSNMSADSNYLHRMTTLFAIATIAPALEPKLLDEKVLPIVLSLAEDPIPNIRFNVAKTIEALVPLLKQSNDTAEEVEAKITPVLNRLGEDTDNDVRYFTHKALLTGK</sequence>
<evidence type="ECO:0000259" key="4">
    <source>
        <dbReference type="Pfam" id="PF22646"/>
    </source>
</evidence>
<dbReference type="Pfam" id="PF22646">
    <property type="entry name" value="PPP2R1A-like_HEAT"/>
    <property type="match status" value="1"/>
</dbReference>
<name>A0A8H7PWZ1_MORIS</name>
<dbReference type="Gene3D" id="1.25.10.10">
    <property type="entry name" value="Leucine-rich Repeat Variant"/>
    <property type="match status" value="1"/>
</dbReference>
<dbReference type="InterPro" id="IPR054573">
    <property type="entry name" value="PP2A/SF3B1-like_HEAT"/>
</dbReference>
<dbReference type="GO" id="GO:0019888">
    <property type="term" value="F:protein phosphatase regulator activity"/>
    <property type="evidence" value="ECO:0007669"/>
    <property type="project" value="TreeGrafter"/>
</dbReference>
<evidence type="ECO:0000313" key="6">
    <source>
        <dbReference type="Proteomes" id="UP000654370"/>
    </source>
</evidence>
<evidence type="ECO:0000256" key="1">
    <source>
        <dbReference type="ARBA" id="ARBA00022737"/>
    </source>
</evidence>
<dbReference type="EMBL" id="JAEPQZ010000005">
    <property type="protein sequence ID" value="KAG2181348.1"/>
    <property type="molecule type" value="Genomic_DNA"/>
</dbReference>
<dbReference type="Proteomes" id="UP000654370">
    <property type="component" value="Unassembled WGS sequence"/>
</dbReference>
<dbReference type="SUPFAM" id="SSF48371">
    <property type="entry name" value="ARM repeat"/>
    <property type="match status" value="1"/>
</dbReference>
<keyword evidence="1" id="KW-0677">Repeat</keyword>
<comment type="similarity">
    <text evidence="2">Belongs to the phosphatase 2A regulatory subunit A family.</text>
</comment>
<organism evidence="5 6">
    <name type="scientific">Mortierella isabellina</name>
    <name type="common">Filamentous fungus</name>
    <name type="synonym">Umbelopsis isabellina</name>
    <dbReference type="NCBI Taxonomy" id="91625"/>
    <lineage>
        <taxon>Eukaryota</taxon>
        <taxon>Fungi</taxon>
        <taxon>Fungi incertae sedis</taxon>
        <taxon>Mucoromycota</taxon>
        <taxon>Mucoromycotina</taxon>
        <taxon>Umbelopsidomycetes</taxon>
        <taxon>Umbelopsidales</taxon>
        <taxon>Umbelopsidaceae</taxon>
        <taxon>Umbelopsis</taxon>
    </lineage>
</organism>
<dbReference type="FunFam" id="1.25.10.10:FF:000062">
    <property type="entry name" value="Serine/threonine-protein phosphatase 2A regulatory subunit A alpha isoform"/>
    <property type="match status" value="1"/>
</dbReference>
<dbReference type="InterPro" id="IPR016024">
    <property type="entry name" value="ARM-type_fold"/>
</dbReference>
<evidence type="ECO:0000256" key="2">
    <source>
        <dbReference type="ARBA" id="ARBA00038332"/>
    </source>
</evidence>
<dbReference type="GO" id="GO:0005829">
    <property type="term" value="C:cytosol"/>
    <property type="evidence" value="ECO:0007669"/>
    <property type="project" value="TreeGrafter"/>
</dbReference>
<reference evidence="5" key="1">
    <citation type="submission" date="2020-12" db="EMBL/GenBank/DDBJ databases">
        <title>Metabolic potential, ecology and presence of endohyphal bacteria is reflected in genomic diversity of Mucoromycotina.</title>
        <authorList>
            <person name="Muszewska A."/>
            <person name="Okrasinska A."/>
            <person name="Steczkiewicz K."/>
            <person name="Drgas O."/>
            <person name="Orlowska M."/>
            <person name="Perlinska-Lenart U."/>
            <person name="Aleksandrzak-Piekarczyk T."/>
            <person name="Szatraj K."/>
            <person name="Zielenkiewicz U."/>
            <person name="Pilsyk S."/>
            <person name="Malc E."/>
            <person name="Mieczkowski P."/>
            <person name="Kruszewska J.S."/>
            <person name="Biernat P."/>
            <person name="Pawlowska J."/>
        </authorList>
    </citation>
    <scope>NUCLEOTIDE SEQUENCE</scope>
    <source>
        <strain evidence="5">WA0000067209</strain>
    </source>
</reference>
<feature type="repeat" description="HEAT" evidence="3">
    <location>
        <begin position="356"/>
        <end position="394"/>
    </location>
</feature>
<dbReference type="OrthoDB" id="340346at2759"/>
<dbReference type="InterPro" id="IPR011989">
    <property type="entry name" value="ARM-like"/>
</dbReference>
<gene>
    <name evidence="5" type="ORF">INT43_008931</name>
</gene>
<dbReference type="PROSITE" id="PS50077">
    <property type="entry name" value="HEAT_REPEAT"/>
    <property type="match status" value="9"/>
</dbReference>
<dbReference type="GO" id="GO:0000159">
    <property type="term" value="C:protein phosphatase type 2A complex"/>
    <property type="evidence" value="ECO:0007669"/>
    <property type="project" value="UniProtKB-ARBA"/>
</dbReference>
<dbReference type="AlphaFoldDB" id="A0A8H7PWZ1"/>
<feature type="domain" description="Phosphatase PP2A regulatory subunit A/Splicing factor 3B subunit 1-like HEAT repeat" evidence="4">
    <location>
        <begin position="349"/>
        <end position="426"/>
    </location>
</feature>
<feature type="repeat" description="HEAT" evidence="3">
    <location>
        <begin position="434"/>
        <end position="472"/>
    </location>
</feature>
<feature type="repeat" description="HEAT" evidence="3">
    <location>
        <begin position="395"/>
        <end position="433"/>
    </location>
</feature>